<dbReference type="GO" id="GO:0004190">
    <property type="term" value="F:aspartic-type endopeptidase activity"/>
    <property type="evidence" value="ECO:0007669"/>
    <property type="project" value="UniProtKB-EC"/>
</dbReference>
<accession>A0ABU0W5S3</accession>
<evidence type="ECO:0000256" key="2">
    <source>
        <dbReference type="ARBA" id="ARBA00022475"/>
    </source>
</evidence>
<proteinExistence type="inferred from homology"/>
<keyword evidence="7 9" id="KW-1133">Transmembrane helix</keyword>
<dbReference type="PROSITE" id="PS00855">
    <property type="entry name" value="SPASE_II"/>
    <property type="match status" value="1"/>
</dbReference>
<name>A0ABU0W5S3_9GAMM</name>
<dbReference type="NCBIfam" id="TIGR00077">
    <property type="entry name" value="lspA"/>
    <property type="match status" value="1"/>
</dbReference>
<comment type="similarity">
    <text evidence="1 9 11">Belongs to the peptidase A8 family.</text>
</comment>
<keyword evidence="5 9" id="KW-0064">Aspartyl protease</keyword>
<dbReference type="Pfam" id="PF01252">
    <property type="entry name" value="Peptidase_A8"/>
    <property type="match status" value="1"/>
</dbReference>
<evidence type="ECO:0000313" key="13">
    <source>
        <dbReference type="Proteomes" id="UP001239019"/>
    </source>
</evidence>
<evidence type="ECO:0000313" key="12">
    <source>
        <dbReference type="EMBL" id="MDQ2069378.1"/>
    </source>
</evidence>
<evidence type="ECO:0000256" key="10">
    <source>
        <dbReference type="RuleBase" id="RU000594"/>
    </source>
</evidence>
<evidence type="ECO:0000256" key="4">
    <source>
        <dbReference type="ARBA" id="ARBA00022692"/>
    </source>
</evidence>
<organism evidence="12 13">
    <name type="scientific">Natronospira bacteriovora</name>
    <dbReference type="NCBI Taxonomy" id="3069753"/>
    <lineage>
        <taxon>Bacteria</taxon>
        <taxon>Pseudomonadati</taxon>
        <taxon>Pseudomonadota</taxon>
        <taxon>Gammaproteobacteria</taxon>
        <taxon>Natronospirales</taxon>
        <taxon>Natronospiraceae</taxon>
        <taxon>Natronospira</taxon>
    </lineage>
</organism>
<comment type="pathway">
    <text evidence="9">Protein modification; lipoprotein biosynthesis (signal peptide cleavage).</text>
</comment>
<dbReference type="InterPro" id="IPR001872">
    <property type="entry name" value="Peptidase_A8"/>
</dbReference>
<feature type="transmembrane region" description="Helical" evidence="9">
    <location>
        <begin position="75"/>
        <end position="94"/>
    </location>
</feature>
<evidence type="ECO:0000256" key="6">
    <source>
        <dbReference type="ARBA" id="ARBA00022801"/>
    </source>
</evidence>
<dbReference type="PANTHER" id="PTHR33695">
    <property type="entry name" value="LIPOPROTEIN SIGNAL PEPTIDASE"/>
    <property type="match status" value="1"/>
</dbReference>
<dbReference type="PANTHER" id="PTHR33695:SF1">
    <property type="entry name" value="LIPOPROTEIN SIGNAL PEPTIDASE"/>
    <property type="match status" value="1"/>
</dbReference>
<evidence type="ECO:0000256" key="7">
    <source>
        <dbReference type="ARBA" id="ARBA00022989"/>
    </source>
</evidence>
<evidence type="ECO:0000256" key="11">
    <source>
        <dbReference type="RuleBase" id="RU004181"/>
    </source>
</evidence>
<keyword evidence="4 9" id="KW-0812">Transmembrane</keyword>
<reference evidence="12 13" key="1">
    <citation type="submission" date="2023-08" db="EMBL/GenBank/DDBJ databases">
        <title>Whole-genome sequencing of halo(alkali)philic microorganisms from hypersaline lakes.</title>
        <authorList>
            <person name="Sorokin D.Y."/>
            <person name="Abbas B."/>
            <person name="Merkel A.Y."/>
        </authorList>
    </citation>
    <scope>NUCLEOTIDE SEQUENCE [LARGE SCALE GENOMIC DNA]</scope>
    <source>
        <strain evidence="12 13">AB-CW4</strain>
    </source>
</reference>
<evidence type="ECO:0000256" key="9">
    <source>
        <dbReference type="HAMAP-Rule" id="MF_00161"/>
    </source>
</evidence>
<feature type="transmembrane region" description="Helical" evidence="9">
    <location>
        <begin position="12"/>
        <end position="31"/>
    </location>
</feature>
<sequence>MLGVDIKKPKGTGALIWLIPSAVIVVLDQITKLWAERALDFAQPVNVLPFLNWRLLYNEGAAFSFLADAGGWQRWFFISLTTVVSIGIIAWLLYLPRRGEGRLACGLAFILGGAVGNLIDRIAYGHVIDFIDVFYGSWHWPAFNIADSAITIGAILVIIDSFWPQRKGV</sequence>
<keyword evidence="8 9" id="KW-0472">Membrane</keyword>
<keyword evidence="6 9" id="KW-0378">Hydrolase</keyword>
<dbReference type="RefSeq" id="WP_306727879.1">
    <property type="nucleotide sequence ID" value="NZ_JAVDDT010000003.1"/>
</dbReference>
<dbReference type="EC" id="3.4.23.36" evidence="9"/>
<evidence type="ECO:0000256" key="5">
    <source>
        <dbReference type="ARBA" id="ARBA00022750"/>
    </source>
</evidence>
<evidence type="ECO:0000256" key="8">
    <source>
        <dbReference type="ARBA" id="ARBA00023136"/>
    </source>
</evidence>
<comment type="catalytic activity">
    <reaction evidence="9 10">
        <text>Release of signal peptides from bacterial membrane prolipoproteins. Hydrolyzes -Xaa-Yaa-Zaa-|-(S,diacylglyceryl)Cys-, in which Xaa is hydrophobic (preferably Leu), and Yaa (Ala or Ser) and Zaa (Gly or Ala) have small, neutral side chains.</text>
        <dbReference type="EC" id="3.4.23.36"/>
    </reaction>
</comment>
<feature type="transmembrane region" description="Helical" evidence="9">
    <location>
        <begin position="139"/>
        <end position="163"/>
    </location>
</feature>
<feature type="transmembrane region" description="Helical" evidence="9">
    <location>
        <begin position="101"/>
        <end position="119"/>
    </location>
</feature>
<protein>
    <recommendedName>
        <fullName evidence="9">Lipoprotein signal peptidase</fullName>
        <ecNumber evidence="9">3.4.23.36</ecNumber>
    </recommendedName>
    <alternativeName>
        <fullName evidence="9">Prolipoprotein signal peptidase</fullName>
    </alternativeName>
    <alternativeName>
        <fullName evidence="9">Signal peptidase II</fullName>
        <shortName evidence="9">SPase II</shortName>
    </alternativeName>
</protein>
<evidence type="ECO:0000256" key="3">
    <source>
        <dbReference type="ARBA" id="ARBA00022670"/>
    </source>
</evidence>
<keyword evidence="2 9" id="KW-1003">Cell membrane</keyword>
<comment type="function">
    <text evidence="9 10">This protein specifically catalyzes the removal of signal peptides from prolipoproteins.</text>
</comment>
<feature type="active site" evidence="9">
    <location>
        <position position="129"/>
    </location>
</feature>
<dbReference type="EMBL" id="JAVDDT010000003">
    <property type="protein sequence ID" value="MDQ2069378.1"/>
    <property type="molecule type" value="Genomic_DNA"/>
</dbReference>
<comment type="subcellular location">
    <subcellularLocation>
        <location evidence="9">Cell membrane</location>
        <topology evidence="9">Multi-pass membrane protein</topology>
    </subcellularLocation>
</comment>
<gene>
    <name evidence="9 12" type="primary">lspA</name>
    <name evidence="12" type="ORF">RBH19_05805</name>
</gene>
<dbReference type="HAMAP" id="MF_00161">
    <property type="entry name" value="LspA"/>
    <property type="match status" value="1"/>
</dbReference>
<dbReference type="Proteomes" id="UP001239019">
    <property type="component" value="Unassembled WGS sequence"/>
</dbReference>
<comment type="caution">
    <text evidence="12">The sequence shown here is derived from an EMBL/GenBank/DDBJ whole genome shotgun (WGS) entry which is preliminary data.</text>
</comment>
<feature type="active site" evidence="9">
    <location>
        <position position="147"/>
    </location>
</feature>
<keyword evidence="3 9" id="KW-0645">Protease</keyword>
<evidence type="ECO:0000256" key="1">
    <source>
        <dbReference type="ARBA" id="ARBA00006139"/>
    </source>
</evidence>
<dbReference type="PRINTS" id="PR00781">
    <property type="entry name" value="LIPOSIGPTASE"/>
</dbReference>
<keyword evidence="13" id="KW-1185">Reference proteome</keyword>